<dbReference type="FunFam" id="3.40.47.10:FF:000004">
    <property type="entry name" value="3-oxoacyl-[acyl-carrier-protein] synthase 3"/>
    <property type="match status" value="1"/>
</dbReference>
<dbReference type="InterPro" id="IPR016039">
    <property type="entry name" value="Thiolase-like"/>
</dbReference>
<keyword evidence="9" id="KW-0275">Fatty acid biosynthesis</keyword>
<dbReference type="PANTHER" id="PTHR34069">
    <property type="entry name" value="3-OXOACYL-[ACYL-CARRIER-PROTEIN] SYNTHASE 3"/>
    <property type="match status" value="1"/>
</dbReference>
<evidence type="ECO:0000256" key="9">
    <source>
        <dbReference type="ARBA" id="ARBA00023160"/>
    </source>
</evidence>
<organism evidence="13">
    <name type="scientific">hydrothermal vent metagenome</name>
    <dbReference type="NCBI Taxonomy" id="652676"/>
    <lineage>
        <taxon>unclassified sequences</taxon>
        <taxon>metagenomes</taxon>
        <taxon>ecological metagenomes</taxon>
    </lineage>
</organism>
<dbReference type="Gene3D" id="3.40.47.10">
    <property type="match status" value="1"/>
</dbReference>
<dbReference type="Pfam" id="PF08541">
    <property type="entry name" value="ACP_syn_III_C"/>
    <property type="match status" value="1"/>
</dbReference>
<dbReference type="EC" id="2.3.1.180" evidence="3"/>
<dbReference type="SUPFAM" id="SSF53901">
    <property type="entry name" value="Thiolase-like"/>
    <property type="match status" value="1"/>
</dbReference>
<comment type="pathway">
    <text evidence="1">Lipid metabolism; fatty acid biosynthesis.</text>
</comment>
<protein>
    <recommendedName>
        <fullName evidence="3">beta-ketoacyl-[acyl-carrier-protein] synthase III</fullName>
        <ecNumber evidence="3">2.3.1.180</ecNumber>
    </recommendedName>
</protein>
<evidence type="ECO:0000259" key="12">
    <source>
        <dbReference type="Pfam" id="PF08545"/>
    </source>
</evidence>
<evidence type="ECO:0000256" key="10">
    <source>
        <dbReference type="ARBA" id="ARBA00023315"/>
    </source>
</evidence>
<dbReference type="GO" id="GO:0044550">
    <property type="term" value="P:secondary metabolite biosynthetic process"/>
    <property type="evidence" value="ECO:0007669"/>
    <property type="project" value="TreeGrafter"/>
</dbReference>
<evidence type="ECO:0000256" key="5">
    <source>
        <dbReference type="ARBA" id="ARBA00022516"/>
    </source>
</evidence>
<comment type="similarity">
    <text evidence="2">Belongs to the thiolase-like superfamily. FabH family.</text>
</comment>
<feature type="domain" description="Beta-ketoacyl-[acyl-carrier-protein] synthase III N-terminal" evidence="12">
    <location>
        <begin position="109"/>
        <end position="192"/>
    </location>
</feature>
<keyword evidence="5" id="KW-0444">Lipid biosynthesis</keyword>
<evidence type="ECO:0000256" key="3">
    <source>
        <dbReference type="ARBA" id="ARBA00012333"/>
    </source>
</evidence>
<dbReference type="InterPro" id="IPR013747">
    <property type="entry name" value="ACP_syn_III_C"/>
</dbReference>
<reference evidence="13" key="1">
    <citation type="submission" date="2018-06" db="EMBL/GenBank/DDBJ databases">
        <authorList>
            <person name="Zhirakovskaya E."/>
        </authorList>
    </citation>
    <scope>NUCLEOTIDE SEQUENCE</scope>
</reference>
<evidence type="ECO:0000256" key="8">
    <source>
        <dbReference type="ARBA" id="ARBA00023098"/>
    </source>
</evidence>
<dbReference type="CDD" id="cd00830">
    <property type="entry name" value="KAS_III"/>
    <property type="match status" value="1"/>
</dbReference>
<evidence type="ECO:0000256" key="4">
    <source>
        <dbReference type="ARBA" id="ARBA00022490"/>
    </source>
</evidence>
<sequence length="327" mass="35157">MTITRSLVRGVGGYLPERILTNDELAKQVDTTNEWIVQRTGIEQRYVAADGELTSDLAAKAALDALDAAGMTINDIDMIIVGTTTPDMTFPATAVMVQQKLGMTHGMAFDLQAVCSGFVYAITTADQYLKGAMARRALVIGAETFTRILDWNDRATCVLFGDGAGAVVLEAVQLPDDQADQGILAARLRSDGRQWDKLYTDGGVSSTQTTGYVRMQGREVFKHAVSMISDVVEGVLADAGYSADQLDWFIPHQANKRIIVSAGKRIGIPPEKTIVTVDKHANTSAASVPMALNEAVRDGRIKPGDLVMLEAMGGGFTWGASLIRWTG</sequence>
<evidence type="ECO:0000256" key="2">
    <source>
        <dbReference type="ARBA" id="ARBA00008642"/>
    </source>
</evidence>
<keyword evidence="4" id="KW-0963">Cytoplasm</keyword>
<dbReference type="AlphaFoldDB" id="A0A3B0TCD5"/>
<feature type="domain" description="Beta-ketoacyl-[acyl-carrier-protein] synthase III C-terminal" evidence="11">
    <location>
        <begin position="236"/>
        <end position="325"/>
    </location>
</feature>
<dbReference type="HAMAP" id="MF_01815">
    <property type="entry name" value="FabH"/>
    <property type="match status" value="1"/>
</dbReference>
<keyword evidence="7" id="KW-0276">Fatty acid metabolism</keyword>
<proteinExistence type="inferred from homology"/>
<evidence type="ECO:0000256" key="7">
    <source>
        <dbReference type="ARBA" id="ARBA00022832"/>
    </source>
</evidence>
<dbReference type="NCBIfam" id="TIGR00747">
    <property type="entry name" value="fabH"/>
    <property type="match status" value="1"/>
</dbReference>
<gene>
    <name evidence="13" type="ORF">MNBD_ALPHA12-272</name>
</gene>
<evidence type="ECO:0000256" key="1">
    <source>
        <dbReference type="ARBA" id="ARBA00005194"/>
    </source>
</evidence>
<dbReference type="Pfam" id="PF08545">
    <property type="entry name" value="ACP_syn_III"/>
    <property type="match status" value="1"/>
</dbReference>
<dbReference type="NCBIfam" id="NF006829">
    <property type="entry name" value="PRK09352.1"/>
    <property type="match status" value="1"/>
</dbReference>
<keyword evidence="6 13" id="KW-0808">Transferase</keyword>
<evidence type="ECO:0000313" key="13">
    <source>
        <dbReference type="EMBL" id="VAW16105.1"/>
    </source>
</evidence>
<dbReference type="InterPro" id="IPR013751">
    <property type="entry name" value="ACP_syn_III_N"/>
</dbReference>
<dbReference type="EMBL" id="UOEO01000044">
    <property type="protein sequence ID" value="VAW16105.1"/>
    <property type="molecule type" value="Genomic_DNA"/>
</dbReference>
<dbReference type="PANTHER" id="PTHR34069:SF2">
    <property type="entry name" value="BETA-KETOACYL-[ACYL-CARRIER-PROTEIN] SYNTHASE III"/>
    <property type="match status" value="1"/>
</dbReference>
<dbReference type="GO" id="GO:0004315">
    <property type="term" value="F:3-oxoacyl-[acyl-carrier-protein] synthase activity"/>
    <property type="evidence" value="ECO:0007669"/>
    <property type="project" value="InterPro"/>
</dbReference>
<dbReference type="InterPro" id="IPR004655">
    <property type="entry name" value="FabH"/>
</dbReference>
<evidence type="ECO:0000256" key="6">
    <source>
        <dbReference type="ARBA" id="ARBA00022679"/>
    </source>
</evidence>
<keyword evidence="8" id="KW-0443">Lipid metabolism</keyword>
<keyword evidence="10 13" id="KW-0012">Acyltransferase</keyword>
<accession>A0A3B0TCD5</accession>
<dbReference type="GO" id="GO:0033818">
    <property type="term" value="F:beta-ketoacyl-acyl-carrier-protein synthase III activity"/>
    <property type="evidence" value="ECO:0007669"/>
    <property type="project" value="UniProtKB-EC"/>
</dbReference>
<dbReference type="GO" id="GO:0006633">
    <property type="term" value="P:fatty acid biosynthetic process"/>
    <property type="evidence" value="ECO:0007669"/>
    <property type="project" value="UniProtKB-KW"/>
</dbReference>
<evidence type="ECO:0000259" key="11">
    <source>
        <dbReference type="Pfam" id="PF08541"/>
    </source>
</evidence>
<name>A0A3B0TCD5_9ZZZZ</name>